<accession>A0A1W6LFC7</accession>
<dbReference type="Pfam" id="PF00114">
    <property type="entry name" value="Pilin"/>
    <property type="match status" value="1"/>
</dbReference>
<gene>
    <name evidence="4" type="ORF">A4W93_25105</name>
</gene>
<organism evidence="4 5">
    <name type="scientific">Piscinibacter gummiphilus</name>
    <dbReference type="NCBI Taxonomy" id="946333"/>
    <lineage>
        <taxon>Bacteria</taxon>
        <taxon>Pseudomonadati</taxon>
        <taxon>Pseudomonadota</taxon>
        <taxon>Betaproteobacteria</taxon>
        <taxon>Burkholderiales</taxon>
        <taxon>Sphaerotilaceae</taxon>
        <taxon>Piscinibacter</taxon>
    </lineage>
</organism>
<dbReference type="EMBL" id="CP015118">
    <property type="protein sequence ID" value="ARN22926.1"/>
    <property type="molecule type" value="Genomic_DNA"/>
</dbReference>
<dbReference type="AlphaFoldDB" id="A0A1W6LFC7"/>
<keyword evidence="3" id="KW-0281">Fimbrium</keyword>
<dbReference type="InterPro" id="IPR001082">
    <property type="entry name" value="Pilin"/>
</dbReference>
<dbReference type="InterPro" id="IPR012902">
    <property type="entry name" value="N_methyl_site"/>
</dbReference>
<reference evidence="4 5" key="1">
    <citation type="submission" date="2016-04" db="EMBL/GenBank/DDBJ databases">
        <title>Complete genome sequence of natural rubber-degrading, novel Gram-negative bacterium, Rhizobacter gummiphilus strain NS21.</title>
        <authorList>
            <person name="Tabata M."/>
            <person name="Kasai D."/>
            <person name="Fukuda M."/>
        </authorList>
    </citation>
    <scope>NUCLEOTIDE SEQUENCE [LARGE SCALE GENOMIC DNA]</scope>
    <source>
        <strain evidence="4 5">NS21</strain>
    </source>
</reference>
<dbReference type="GO" id="GO:0009289">
    <property type="term" value="C:pilus"/>
    <property type="evidence" value="ECO:0007669"/>
    <property type="project" value="InterPro"/>
</dbReference>
<dbReference type="InterPro" id="IPR045584">
    <property type="entry name" value="Pilin-like"/>
</dbReference>
<dbReference type="STRING" id="946333.A4W93_25105"/>
<dbReference type="Proteomes" id="UP000193427">
    <property type="component" value="Chromosome"/>
</dbReference>
<name>A0A1W6LFC7_9BURK</name>
<dbReference type="Gene3D" id="3.30.700.10">
    <property type="entry name" value="Glycoprotein, Type 4 Pilin"/>
    <property type="match status" value="1"/>
</dbReference>
<keyword evidence="5" id="KW-1185">Reference proteome</keyword>
<keyword evidence="2" id="KW-0488">Methylation</keyword>
<dbReference type="GO" id="GO:0007155">
    <property type="term" value="P:cell adhesion"/>
    <property type="evidence" value="ECO:0007669"/>
    <property type="project" value="InterPro"/>
</dbReference>
<dbReference type="NCBIfam" id="TIGR02532">
    <property type="entry name" value="IV_pilin_GFxxxE"/>
    <property type="match status" value="1"/>
</dbReference>
<sequence length="171" mass="18131">MNRPNAAPRGFTLLELMVVVVVIAILSMMAIPSYRDRIVRKQVADALDGLAFARGAIDARYVATKTFPADNVEAGLPPPDKIVSNHLSSVAVADGALVLVFGNAADAALKGKRLSWRPAFVEGYPQVPLVWLCAAAPVPGNMTAQGDDVTDVPARYLPLRCQNTAPKPKAG</sequence>
<comment type="similarity">
    <text evidence="1 3">Belongs to the N-Me-Phe pilin family.</text>
</comment>
<evidence type="ECO:0000256" key="1">
    <source>
        <dbReference type="ARBA" id="ARBA00005233"/>
    </source>
</evidence>
<protein>
    <submittedName>
        <fullName evidence="4">Uncharacterized protein</fullName>
    </submittedName>
</protein>
<evidence type="ECO:0000256" key="3">
    <source>
        <dbReference type="RuleBase" id="RU000389"/>
    </source>
</evidence>
<dbReference type="PROSITE" id="PS00409">
    <property type="entry name" value="PROKAR_NTER_METHYL"/>
    <property type="match status" value="1"/>
</dbReference>
<evidence type="ECO:0000313" key="5">
    <source>
        <dbReference type="Proteomes" id="UP000193427"/>
    </source>
</evidence>
<dbReference type="Pfam" id="PF07963">
    <property type="entry name" value="N_methyl"/>
    <property type="match status" value="1"/>
</dbReference>
<evidence type="ECO:0000313" key="4">
    <source>
        <dbReference type="EMBL" id="ARN22926.1"/>
    </source>
</evidence>
<proteinExistence type="inferred from homology"/>
<dbReference type="KEGG" id="rgu:A4W93_25105"/>
<dbReference type="RefSeq" id="WP_237357622.1">
    <property type="nucleotide sequence ID" value="NZ_BSPR01000015.1"/>
</dbReference>
<evidence type="ECO:0000256" key="2">
    <source>
        <dbReference type="ARBA" id="ARBA00022481"/>
    </source>
</evidence>
<dbReference type="SUPFAM" id="SSF54523">
    <property type="entry name" value="Pili subunits"/>
    <property type="match status" value="1"/>
</dbReference>